<name>A0A973ZZN2_9BRAD</name>
<dbReference type="AlphaFoldDB" id="A0A973ZZN2"/>
<dbReference type="EMBL" id="JAAOLE020000001">
    <property type="protein sequence ID" value="NVI42973.1"/>
    <property type="molecule type" value="Genomic_DNA"/>
</dbReference>
<evidence type="ECO:0000256" key="1">
    <source>
        <dbReference type="SAM" id="MobiDB-lite"/>
    </source>
</evidence>
<protein>
    <submittedName>
        <fullName evidence="2">Uncharacterized protein</fullName>
    </submittedName>
</protein>
<organism evidence="2">
    <name type="scientific">Bradyrhizobium septentrionale</name>
    <dbReference type="NCBI Taxonomy" id="1404411"/>
    <lineage>
        <taxon>Bacteria</taxon>
        <taxon>Pseudomonadati</taxon>
        <taxon>Pseudomonadota</taxon>
        <taxon>Alphaproteobacteria</taxon>
        <taxon>Hyphomicrobiales</taxon>
        <taxon>Nitrobacteraceae</taxon>
        <taxon>Bradyrhizobium</taxon>
    </lineage>
</organism>
<accession>A0A973ZZN2</accession>
<reference evidence="2" key="1">
    <citation type="submission" date="2020-06" db="EMBL/GenBank/DDBJ databases">
        <title>Whole Genome Sequence of Bradyrhizobium sp. Strain 1S1.</title>
        <authorList>
            <person name="Bromfield E.S.P."/>
            <person name="Cloutier S."/>
        </authorList>
    </citation>
    <scope>NUCLEOTIDE SEQUENCE [LARGE SCALE GENOMIC DNA]</scope>
    <source>
        <strain evidence="2">1S1</strain>
    </source>
</reference>
<feature type="compositionally biased region" description="Polar residues" evidence="1">
    <location>
        <begin position="26"/>
        <end position="35"/>
    </location>
</feature>
<gene>
    <name evidence="2" type="ORF">HAP48_007860</name>
</gene>
<proteinExistence type="predicted"/>
<dbReference type="RefSeq" id="WP_029084777.1">
    <property type="nucleotide sequence ID" value="NZ_CP088285.1"/>
</dbReference>
<comment type="caution">
    <text evidence="2">The sequence shown here is derived from an EMBL/GenBank/DDBJ whole genome shotgun (WGS) entry which is preliminary data.</text>
</comment>
<sequence>MNIDPWDTESFMESYSILLQEQSKEVSAQANSQVHSPPHQASFERQLTELPLDYERCPAASYVRGRAELAASLAGANVESLRNEIERAEQRSAQWPSTAGPSARVDGDRVFDEVLTSSYLQLHRFQDEISHCKPRMDDDVNAMSHVRSLADLRSRGIRHVSEAFCTDDLDEIDRARSAALHTNGYTEQSSFVSLAQDPSRLLLSEDTDSARAIAESARELHTYRVPRVAAWPADRIDGILARSRDPVDHDLRRWVSGTPTEETEVLFLGGDLEKYRTASQPNPYRTDHPGGNQEG</sequence>
<feature type="region of interest" description="Disordered" evidence="1">
    <location>
        <begin position="271"/>
        <end position="295"/>
    </location>
</feature>
<feature type="region of interest" description="Disordered" evidence="1">
    <location>
        <begin position="26"/>
        <end position="45"/>
    </location>
</feature>
<evidence type="ECO:0000313" key="2">
    <source>
        <dbReference type="EMBL" id="NVI42973.1"/>
    </source>
</evidence>